<proteinExistence type="predicted"/>
<feature type="domain" description="Cyclic nucleotide-binding" evidence="2">
    <location>
        <begin position="251"/>
        <end position="333"/>
    </location>
</feature>
<evidence type="ECO:0000313" key="4">
    <source>
        <dbReference type="Proteomes" id="UP001190700"/>
    </source>
</evidence>
<dbReference type="CDD" id="cd00038">
    <property type="entry name" value="CAP_ED"/>
    <property type="match status" value="1"/>
</dbReference>
<dbReference type="Gene3D" id="2.60.120.10">
    <property type="entry name" value="Jelly Rolls"/>
    <property type="match status" value="1"/>
</dbReference>
<gene>
    <name evidence="3" type="ORF">CYMTET_22076</name>
</gene>
<dbReference type="EMBL" id="LGRX02010924">
    <property type="protein sequence ID" value="KAK3269485.1"/>
    <property type="molecule type" value="Genomic_DNA"/>
</dbReference>
<reference evidence="3 4" key="1">
    <citation type="journal article" date="2015" name="Genome Biol. Evol.">
        <title>Comparative Genomics of a Bacterivorous Green Alga Reveals Evolutionary Causalities and Consequences of Phago-Mixotrophic Mode of Nutrition.</title>
        <authorList>
            <person name="Burns J.A."/>
            <person name="Paasch A."/>
            <person name="Narechania A."/>
            <person name="Kim E."/>
        </authorList>
    </citation>
    <scope>NUCLEOTIDE SEQUENCE [LARGE SCALE GENOMIC DNA]</scope>
    <source>
        <strain evidence="3 4">PLY_AMNH</strain>
    </source>
</reference>
<dbReference type="InterPro" id="IPR000595">
    <property type="entry name" value="cNMP-bd_dom"/>
</dbReference>
<feature type="region of interest" description="Disordered" evidence="1">
    <location>
        <begin position="482"/>
        <end position="512"/>
    </location>
</feature>
<dbReference type="InterPro" id="IPR018490">
    <property type="entry name" value="cNMP-bd_dom_sf"/>
</dbReference>
<protein>
    <recommendedName>
        <fullName evidence="2">Cyclic nucleotide-binding domain-containing protein</fullName>
    </recommendedName>
</protein>
<feature type="region of interest" description="Disordered" evidence="1">
    <location>
        <begin position="361"/>
        <end position="416"/>
    </location>
</feature>
<dbReference type="InterPro" id="IPR014710">
    <property type="entry name" value="RmlC-like_jellyroll"/>
</dbReference>
<dbReference type="Pfam" id="PF00027">
    <property type="entry name" value="cNMP_binding"/>
    <property type="match status" value="1"/>
</dbReference>
<accession>A0AAE0G0Y5</accession>
<keyword evidence="4" id="KW-1185">Reference proteome</keyword>
<comment type="caution">
    <text evidence="3">The sequence shown here is derived from an EMBL/GenBank/DDBJ whole genome shotgun (WGS) entry which is preliminary data.</text>
</comment>
<dbReference type="PANTHER" id="PTHR47823">
    <property type="entry name" value="ION_TRANS DOMAIN-CONTAINING PROTEIN"/>
    <property type="match status" value="1"/>
</dbReference>
<evidence type="ECO:0000313" key="3">
    <source>
        <dbReference type="EMBL" id="KAK3269485.1"/>
    </source>
</evidence>
<evidence type="ECO:0000256" key="1">
    <source>
        <dbReference type="SAM" id="MobiDB-lite"/>
    </source>
</evidence>
<organism evidence="3 4">
    <name type="scientific">Cymbomonas tetramitiformis</name>
    <dbReference type="NCBI Taxonomy" id="36881"/>
    <lineage>
        <taxon>Eukaryota</taxon>
        <taxon>Viridiplantae</taxon>
        <taxon>Chlorophyta</taxon>
        <taxon>Pyramimonadophyceae</taxon>
        <taxon>Pyramimonadales</taxon>
        <taxon>Pyramimonadaceae</taxon>
        <taxon>Cymbomonas</taxon>
    </lineage>
</organism>
<name>A0AAE0G0Y5_9CHLO</name>
<sequence>MLHMRQVGVALISAGSVLVPTSAKIAADVDAAHGEANLLKAKLDKVCAYLIDLNPPKLLLKQVLNHFRDQQFEIYDERQLLFELPFRLRTEILQHKYRDVIREVPMFSEGGSSFQTELFSRLNEVFFPQHTDVYDEDEIAHEMYIISHGRVEMWDAHTKKASSHLTRNLHACGWLEDSPTGVPSSMIASCMPAHVADRNPSPITQSIVSCGGVKAKEARNTASVLVRIKLLTLQHPRRAKGQAQGVVGGAVINKSRALIRHGGEEGRRQVVASLGKGAYFGEGAVLEPEITRTETARCQTGVGLLAIQAMDVRELMIAYPHLFEDFRDVYLTRKLRLVKMQETSASISTLRRRTMKRPKLFMSEQVEQTGLGVDDRASDGRPGPKARPNALSEGCVSPPTRQRSLSGKENEHQLQRTAQRKRLLTLDTHEQIIPEGMEGRLKTYVDGRLAQMQKEIGENIAKTAEQQTQVLCDFMRGLQGADPLPPINVQGRQSENLPKPRTERVNDNSVVE</sequence>
<dbReference type="PANTHER" id="PTHR47823:SF11">
    <property type="entry name" value="K+-CHANNEL ERG AND RELATED PROTEINS"/>
    <property type="match status" value="1"/>
</dbReference>
<feature type="domain" description="Cyclic nucleotide-binding" evidence="2">
    <location>
        <begin position="106"/>
        <end position="153"/>
    </location>
</feature>
<dbReference type="Proteomes" id="UP001190700">
    <property type="component" value="Unassembled WGS sequence"/>
</dbReference>
<dbReference type="SUPFAM" id="SSF51206">
    <property type="entry name" value="cAMP-binding domain-like"/>
    <property type="match status" value="1"/>
</dbReference>
<dbReference type="AlphaFoldDB" id="A0AAE0G0Y5"/>
<evidence type="ECO:0000259" key="2">
    <source>
        <dbReference type="PROSITE" id="PS50042"/>
    </source>
</evidence>
<dbReference type="PROSITE" id="PS50042">
    <property type="entry name" value="CNMP_BINDING_3"/>
    <property type="match status" value="2"/>
</dbReference>